<accession>A0ABU0J1A0</accession>
<dbReference type="SUPFAM" id="SSF53383">
    <property type="entry name" value="PLP-dependent transferases"/>
    <property type="match status" value="1"/>
</dbReference>
<dbReference type="Proteomes" id="UP001242480">
    <property type="component" value="Unassembled WGS sequence"/>
</dbReference>
<dbReference type="Gene3D" id="3.40.640.10">
    <property type="entry name" value="Type I PLP-dependent aspartate aminotransferase-like (Major domain)"/>
    <property type="match status" value="1"/>
</dbReference>
<dbReference type="PANTHER" id="PTHR43713:SF3">
    <property type="entry name" value="GLUTAMATE-1-SEMIALDEHYDE 2,1-AMINOMUTASE 1, CHLOROPLASTIC-RELATED"/>
    <property type="match status" value="1"/>
</dbReference>
<dbReference type="GO" id="GO:0042286">
    <property type="term" value="F:glutamate-1-semialdehyde 2,1-aminomutase activity"/>
    <property type="evidence" value="ECO:0007669"/>
    <property type="project" value="UniProtKB-EC"/>
</dbReference>
<proteinExistence type="inferred from homology"/>
<dbReference type="RefSeq" id="WP_307266808.1">
    <property type="nucleotide sequence ID" value="NZ_JAUSVX010000001.1"/>
</dbReference>
<comment type="cofactor">
    <cofactor evidence="1">
        <name>pyridoxal 5'-phosphate</name>
        <dbReference type="ChEBI" id="CHEBI:597326"/>
    </cofactor>
</comment>
<dbReference type="InterPro" id="IPR015421">
    <property type="entry name" value="PyrdxlP-dep_Trfase_major"/>
</dbReference>
<dbReference type="Pfam" id="PF00202">
    <property type="entry name" value="Aminotran_3"/>
    <property type="match status" value="1"/>
</dbReference>
<dbReference type="EC" id="5.4.3.8" evidence="4"/>
<gene>
    <name evidence="4" type="ORF">QO011_000336</name>
</gene>
<dbReference type="PANTHER" id="PTHR43713">
    <property type="entry name" value="GLUTAMATE-1-SEMIALDEHYDE 2,1-AMINOMUTASE"/>
    <property type="match status" value="1"/>
</dbReference>
<dbReference type="Gene3D" id="3.90.1150.10">
    <property type="entry name" value="Aspartate Aminotransferase, domain 1"/>
    <property type="match status" value="1"/>
</dbReference>
<keyword evidence="4" id="KW-0413">Isomerase</keyword>
<keyword evidence="5" id="KW-1185">Reference proteome</keyword>
<protein>
    <submittedName>
        <fullName evidence="4">Glutamate-1-semialdehyde 2,1-aminomutase</fullName>
        <ecNumber evidence="4">5.4.3.8</ecNumber>
    </submittedName>
</protein>
<dbReference type="PROSITE" id="PS00600">
    <property type="entry name" value="AA_TRANSFER_CLASS_3"/>
    <property type="match status" value="1"/>
</dbReference>
<evidence type="ECO:0000256" key="1">
    <source>
        <dbReference type="ARBA" id="ARBA00001933"/>
    </source>
</evidence>
<evidence type="ECO:0000256" key="3">
    <source>
        <dbReference type="RuleBase" id="RU003560"/>
    </source>
</evidence>
<dbReference type="EMBL" id="JAUSVX010000001">
    <property type="protein sequence ID" value="MDQ0467341.1"/>
    <property type="molecule type" value="Genomic_DNA"/>
</dbReference>
<comment type="caution">
    <text evidence="4">The sequence shown here is derived from an EMBL/GenBank/DDBJ whole genome shotgun (WGS) entry which is preliminary data.</text>
</comment>
<evidence type="ECO:0000313" key="5">
    <source>
        <dbReference type="Proteomes" id="UP001242480"/>
    </source>
</evidence>
<evidence type="ECO:0000313" key="4">
    <source>
        <dbReference type="EMBL" id="MDQ0467341.1"/>
    </source>
</evidence>
<dbReference type="InterPro" id="IPR015424">
    <property type="entry name" value="PyrdxlP-dep_Trfase"/>
</dbReference>
<name>A0ABU0J1A0_9HYPH</name>
<evidence type="ECO:0000256" key="2">
    <source>
        <dbReference type="ARBA" id="ARBA00022898"/>
    </source>
</evidence>
<sequence length="412" mass="42595">MQHLVSGISSAGRAVPDLDGRPFLAVRAQGPHVWDDQGRRYVDTAIGFGAAFLGHTHPAVAAAVHAAIDRGSMPAFAHALEEEAAASLARHTGALSRVIFLNSGSEAVHLACRTARAVTGRRKIAKMAAGYDGWLDEVAFGNAGSTEALMTANERPARGDTLLMRFNDPADVELLFAESDDVAAVLLEPMMANAGCLVPDPGYLEHVAAVARAHGALVIMDEVLMGFRLHPGLASQRLGVEPDLATVGKAIGSGVAVAALVGTPAAMAGFEDLRVNRAGTYNGNPLACAAVHATMAALDAVDYAALLAAGDDLRRRIEQGFAAAGRPVRTTGYGTVFTLWNGAASPRTYAQAVAAADPGFTAHLHVELRRGGVISMPGPFGRHYLSAAHDTAALAVLADAFADAATRMASGG</sequence>
<keyword evidence="2 3" id="KW-0663">Pyridoxal phosphate</keyword>
<dbReference type="InterPro" id="IPR005814">
    <property type="entry name" value="Aminotrans_3"/>
</dbReference>
<organism evidence="4 5">
    <name type="scientific">Labrys wisconsinensis</name>
    <dbReference type="NCBI Taxonomy" id="425677"/>
    <lineage>
        <taxon>Bacteria</taxon>
        <taxon>Pseudomonadati</taxon>
        <taxon>Pseudomonadota</taxon>
        <taxon>Alphaproteobacteria</taxon>
        <taxon>Hyphomicrobiales</taxon>
        <taxon>Xanthobacteraceae</taxon>
        <taxon>Labrys</taxon>
    </lineage>
</organism>
<reference evidence="4 5" key="1">
    <citation type="submission" date="2023-07" db="EMBL/GenBank/DDBJ databases">
        <title>Genomic Encyclopedia of Type Strains, Phase IV (KMG-IV): sequencing the most valuable type-strain genomes for metagenomic binning, comparative biology and taxonomic classification.</title>
        <authorList>
            <person name="Goeker M."/>
        </authorList>
    </citation>
    <scope>NUCLEOTIDE SEQUENCE [LARGE SCALE GENOMIC DNA]</scope>
    <source>
        <strain evidence="4 5">DSM 19619</strain>
    </source>
</reference>
<dbReference type="InterPro" id="IPR015422">
    <property type="entry name" value="PyrdxlP-dep_Trfase_small"/>
</dbReference>
<comment type="similarity">
    <text evidence="3">Belongs to the class-III pyridoxal-phosphate-dependent aminotransferase family.</text>
</comment>
<dbReference type="InterPro" id="IPR049704">
    <property type="entry name" value="Aminotrans_3_PPA_site"/>
</dbReference>